<dbReference type="RefSeq" id="WP_146415380.1">
    <property type="nucleotide sequence ID" value="NZ_SJPZ01000002.1"/>
</dbReference>
<feature type="signal peptide" evidence="2">
    <location>
        <begin position="1"/>
        <end position="31"/>
    </location>
</feature>
<accession>A0A5C6FKS8</accession>
<feature type="chain" id="PRO_5022721749" description="WD40-like Beta Propeller Repeat protein" evidence="2">
    <location>
        <begin position="32"/>
        <end position="374"/>
    </location>
</feature>
<evidence type="ECO:0000313" key="4">
    <source>
        <dbReference type="Proteomes" id="UP000316476"/>
    </source>
</evidence>
<keyword evidence="2" id="KW-0732">Signal</keyword>
<keyword evidence="1" id="KW-0175">Coiled coil</keyword>
<comment type="caution">
    <text evidence="3">The sequence shown here is derived from an EMBL/GenBank/DDBJ whole genome shotgun (WGS) entry which is preliminary data.</text>
</comment>
<sequence precursor="true">MRLLTKTRSVLRCAILPLVLAVLSVGVTAEAQENLLQRIQSKAKEAQKLAQELAGNGNPPLEQIAKLKTIPEFGKQGKAHEIEKLLDEVLTELRGKSTPEPEDVPEYTAFKTPRKVTIRGYKEDAMEPFLSRDGQILFFNNLNDPSVNTNLHYAERIDDVTFQYKGEVGGVNSEATDGVPAIDSKNNFYFMSVRSYKNTFSTVYRGKWDAGTVSNVELVSGITNRKPGNVNFDVEVTPDGNTLYTVDGDFTSGNPPKASNFVIARRNSMGEFERDKDGDRVLAKVNTLALEYAACISKDELELIFTRAGNKSGKLTAPRLWLAARKSVKEPYGEPQLISVADGFVEGGTYTPDEKAVYYHRKDGERFVIYRIDR</sequence>
<protein>
    <recommendedName>
        <fullName evidence="5">WD40-like Beta Propeller Repeat protein</fullName>
    </recommendedName>
</protein>
<dbReference type="SUPFAM" id="SSF69304">
    <property type="entry name" value="Tricorn protease N-terminal domain"/>
    <property type="match status" value="1"/>
</dbReference>
<reference evidence="3 4" key="1">
    <citation type="submission" date="2019-02" db="EMBL/GenBank/DDBJ databases">
        <title>Deep-cultivation of Planctomycetes and their phenomic and genomic characterization uncovers novel biology.</title>
        <authorList>
            <person name="Wiegand S."/>
            <person name="Jogler M."/>
            <person name="Boedeker C."/>
            <person name="Pinto D."/>
            <person name="Vollmers J."/>
            <person name="Rivas-Marin E."/>
            <person name="Kohn T."/>
            <person name="Peeters S.H."/>
            <person name="Heuer A."/>
            <person name="Rast P."/>
            <person name="Oberbeckmann S."/>
            <person name="Bunk B."/>
            <person name="Jeske O."/>
            <person name="Meyerdierks A."/>
            <person name="Storesund J.E."/>
            <person name="Kallscheuer N."/>
            <person name="Luecker S."/>
            <person name="Lage O.M."/>
            <person name="Pohl T."/>
            <person name="Merkel B.J."/>
            <person name="Hornburger P."/>
            <person name="Mueller R.-W."/>
            <person name="Bruemmer F."/>
            <person name="Labrenz M."/>
            <person name="Spormann A.M."/>
            <person name="Op Den Camp H."/>
            <person name="Overmann J."/>
            <person name="Amann R."/>
            <person name="Jetten M.S.M."/>
            <person name="Mascher T."/>
            <person name="Medema M.H."/>
            <person name="Devos D.P."/>
            <person name="Kaster A.-K."/>
            <person name="Ovreas L."/>
            <person name="Rohde M."/>
            <person name="Galperin M.Y."/>
            <person name="Jogler C."/>
        </authorList>
    </citation>
    <scope>NUCLEOTIDE SEQUENCE [LARGE SCALE GENOMIC DNA]</scope>
    <source>
        <strain evidence="3 4">V7</strain>
    </source>
</reference>
<evidence type="ECO:0000256" key="2">
    <source>
        <dbReference type="SAM" id="SignalP"/>
    </source>
</evidence>
<dbReference type="AlphaFoldDB" id="A0A5C6FKS8"/>
<evidence type="ECO:0000313" key="3">
    <source>
        <dbReference type="EMBL" id="TWU62607.1"/>
    </source>
</evidence>
<organism evidence="3 4">
    <name type="scientific">Crateriforma conspicua</name>
    <dbReference type="NCBI Taxonomy" id="2527996"/>
    <lineage>
        <taxon>Bacteria</taxon>
        <taxon>Pseudomonadati</taxon>
        <taxon>Planctomycetota</taxon>
        <taxon>Planctomycetia</taxon>
        <taxon>Planctomycetales</taxon>
        <taxon>Planctomycetaceae</taxon>
        <taxon>Crateriforma</taxon>
    </lineage>
</organism>
<dbReference type="EMBL" id="SJPZ01000002">
    <property type="protein sequence ID" value="TWU62607.1"/>
    <property type="molecule type" value="Genomic_DNA"/>
</dbReference>
<name>A0A5C6FKS8_9PLAN</name>
<evidence type="ECO:0008006" key="5">
    <source>
        <dbReference type="Google" id="ProtNLM"/>
    </source>
</evidence>
<dbReference type="OrthoDB" id="1411638at2"/>
<dbReference type="Proteomes" id="UP000316476">
    <property type="component" value="Unassembled WGS sequence"/>
</dbReference>
<feature type="coiled-coil region" evidence="1">
    <location>
        <begin position="29"/>
        <end position="56"/>
    </location>
</feature>
<gene>
    <name evidence="3" type="ORF">V7x_43420</name>
</gene>
<evidence type="ECO:0000256" key="1">
    <source>
        <dbReference type="SAM" id="Coils"/>
    </source>
</evidence>
<proteinExistence type="predicted"/>